<dbReference type="EMBL" id="JAFBMS010000005">
    <property type="protein sequence ID" value="KAG9352695.1"/>
    <property type="molecule type" value="Genomic_DNA"/>
</dbReference>
<protein>
    <submittedName>
        <fullName evidence="2">Uncharacterized protein</fullName>
    </submittedName>
</protein>
<proteinExistence type="predicted"/>
<dbReference type="OrthoDB" id="6282239at2759"/>
<keyword evidence="3" id="KW-1185">Reference proteome</keyword>
<dbReference type="InterPro" id="IPR039980">
    <property type="entry name" value="MADD"/>
</dbReference>
<dbReference type="Proteomes" id="UP000824540">
    <property type="component" value="Unassembled WGS sequence"/>
</dbReference>
<feature type="compositionally biased region" description="Polar residues" evidence="1">
    <location>
        <begin position="248"/>
        <end position="263"/>
    </location>
</feature>
<gene>
    <name evidence="2" type="ORF">JZ751_021109</name>
</gene>
<evidence type="ECO:0000256" key="1">
    <source>
        <dbReference type="SAM" id="MobiDB-lite"/>
    </source>
</evidence>
<reference evidence="2" key="1">
    <citation type="thesis" date="2021" institute="BYU ScholarsArchive" country="Provo, UT, USA">
        <title>Applications of and Algorithms for Genome Assembly and Genomic Analyses with an Emphasis on Marine Teleosts.</title>
        <authorList>
            <person name="Pickett B.D."/>
        </authorList>
    </citation>
    <scope>NUCLEOTIDE SEQUENCE</scope>
    <source>
        <strain evidence="2">HI-2016</strain>
    </source>
</reference>
<sequence length="366" mass="38314">MCKGLVQYRATRKMLHGLQFTEDIFLTNVTPPGKQGHHSLPVTLSLHKARGSGLSQKGRVRVGVGYGCVWSNPSKFTLLALDPYSSFLLSQTLISQPPSTGPGQCPVLCFDHFCGSDRLQKAPGVPQSHCLRSPPLGCPAILSRSLTLTVSNSRVEGARQVVDFGDTEEKKSQISADSGLSVSGSQKSDSESVASSEPPALTRSTSQESEASTVVSNSSGETLGADSDLSSNAGDGPTGRLAPHLTISRGTLSDSEIETNPATSAVFGKTHKLKPGLKEPRGSVGRAAPALPLEDVSTRIYLCEGLLGLGVGPGPGHASCFLCFNSPPPASFPPTSLASPPPGYLQGGTRAQCGTSWRTPPWRPSR</sequence>
<comment type="caution">
    <text evidence="2">The sequence shown here is derived from an EMBL/GenBank/DDBJ whole genome shotgun (WGS) entry which is preliminary data.</text>
</comment>
<evidence type="ECO:0000313" key="2">
    <source>
        <dbReference type="EMBL" id="KAG9352695.1"/>
    </source>
</evidence>
<dbReference type="GO" id="GO:0005829">
    <property type="term" value="C:cytosol"/>
    <property type="evidence" value="ECO:0007669"/>
    <property type="project" value="TreeGrafter"/>
</dbReference>
<feature type="region of interest" description="Disordered" evidence="1">
    <location>
        <begin position="166"/>
        <end position="284"/>
    </location>
</feature>
<dbReference type="GO" id="GO:0005085">
    <property type="term" value="F:guanyl-nucleotide exchange factor activity"/>
    <property type="evidence" value="ECO:0007669"/>
    <property type="project" value="TreeGrafter"/>
</dbReference>
<dbReference type="AlphaFoldDB" id="A0A8T2PJJ5"/>
<feature type="compositionally biased region" description="Polar residues" evidence="1">
    <location>
        <begin position="173"/>
        <end position="195"/>
    </location>
</feature>
<dbReference type="PANTHER" id="PTHR13008">
    <property type="entry name" value="MAP-KINASE ACTIVATING DEATH DOMAIN PROTEIN MADD /DENN/AEX-3 C.ELEGANS"/>
    <property type="match status" value="1"/>
</dbReference>
<feature type="region of interest" description="Disordered" evidence="1">
    <location>
        <begin position="332"/>
        <end position="366"/>
    </location>
</feature>
<evidence type="ECO:0000313" key="3">
    <source>
        <dbReference type="Proteomes" id="UP000824540"/>
    </source>
</evidence>
<feature type="compositionally biased region" description="Polar residues" evidence="1">
    <location>
        <begin position="202"/>
        <end position="221"/>
    </location>
</feature>
<accession>A0A8T2PJJ5</accession>
<dbReference type="PANTHER" id="PTHR13008:SF7">
    <property type="entry name" value="MAP KINASE-ACTIVATING DEATH DOMAIN PROTEIN"/>
    <property type="match status" value="1"/>
</dbReference>
<dbReference type="GO" id="GO:0032483">
    <property type="term" value="P:regulation of Rab protein signal transduction"/>
    <property type="evidence" value="ECO:0007669"/>
    <property type="project" value="TreeGrafter"/>
</dbReference>
<name>A0A8T2PJJ5_9TELE</name>
<dbReference type="GO" id="GO:0042981">
    <property type="term" value="P:regulation of apoptotic process"/>
    <property type="evidence" value="ECO:0007669"/>
    <property type="project" value="TreeGrafter"/>
</dbReference>
<organism evidence="2 3">
    <name type="scientific">Albula glossodonta</name>
    <name type="common">roundjaw bonefish</name>
    <dbReference type="NCBI Taxonomy" id="121402"/>
    <lineage>
        <taxon>Eukaryota</taxon>
        <taxon>Metazoa</taxon>
        <taxon>Chordata</taxon>
        <taxon>Craniata</taxon>
        <taxon>Vertebrata</taxon>
        <taxon>Euteleostomi</taxon>
        <taxon>Actinopterygii</taxon>
        <taxon>Neopterygii</taxon>
        <taxon>Teleostei</taxon>
        <taxon>Albuliformes</taxon>
        <taxon>Albulidae</taxon>
        <taxon>Albula</taxon>
    </lineage>
</organism>